<dbReference type="KEGG" id="hjo:AY555_07565"/>
<name>A0A143DEH0_9PROT</name>
<dbReference type="AlphaFoldDB" id="A0A143DEH0"/>
<dbReference type="Pfam" id="PF02082">
    <property type="entry name" value="Rrf2"/>
    <property type="match status" value="1"/>
</dbReference>
<dbReference type="EMBL" id="CP014525">
    <property type="protein sequence ID" value="AMW35056.1"/>
    <property type="molecule type" value="Genomic_DNA"/>
</dbReference>
<organism evidence="1 2">
    <name type="scientific">Haematospirillum jordaniae</name>
    <dbReference type="NCBI Taxonomy" id="1549855"/>
    <lineage>
        <taxon>Bacteria</taxon>
        <taxon>Pseudomonadati</taxon>
        <taxon>Pseudomonadota</taxon>
        <taxon>Alphaproteobacteria</taxon>
        <taxon>Rhodospirillales</taxon>
        <taxon>Novispirillaceae</taxon>
        <taxon>Haematospirillum</taxon>
    </lineage>
</organism>
<dbReference type="Gene3D" id="1.10.10.10">
    <property type="entry name" value="Winged helix-like DNA-binding domain superfamily/Winged helix DNA-binding domain"/>
    <property type="match status" value="1"/>
</dbReference>
<dbReference type="OrthoDB" id="9808360at2"/>
<dbReference type="GeneID" id="53317014"/>
<reference evidence="1 2" key="1">
    <citation type="submission" date="2016-02" db="EMBL/GenBank/DDBJ databases">
        <title>Complete Genome of H5569, the type strain of the newly described species Haematospirillium jordaniae.</title>
        <authorList>
            <person name="Nicholson A.C."/>
            <person name="Humrighouse B.W."/>
            <person name="Loparov V."/>
            <person name="McQuiston J.R."/>
        </authorList>
    </citation>
    <scope>NUCLEOTIDE SEQUENCE [LARGE SCALE GENOMIC DNA]</scope>
    <source>
        <strain evidence="1 2">H5569</strain>
    </source>
</reference>
<dbReference type="PROSITE" id="PS01332">
    <property type="entry name" value="HTH_RRF2_1"/>
    <property type="match status" value="1"/>
</dbReference>
<dbReference type="RefSeq" id="WP_066135294.1">
    <property type="nucleotide sequence ID" value="NZ_CP014525.1"/>
</dbReference>
<dbReference type="PROSITE" id="PS51197">
    <property type="entry name" value="HTH_RRF2_2"/>
    <property type="match status" value="1"/>
</dbReference>
<accession>A0A143DEH0</accession>
<dbReference type="NCBIfam" id="TIGR00738">
    <property type="entry name" value="rrf2_super"/>
    <property type="match status" value="1"/>
</dbReference>
<dbReference type="InterPro" id="IPR030489">
    <property type="entry name" value="TR_Rrf2-type_CS"/>
</dbReference>
<dbReference type="GO" id="GO:0003700">
    <property type="term" value="F:DNA-binding transcription factor activity"/>
    <property type="evidence" value="ECO:0007669"/>
    <property type="project" value="TreeGrafter"/>
</dbReference>
<dbReference type="PANTHER" id="PTHR33221">
    <property type="entry name" value="WINGED HELIX-TURN-HELIX TRANSCRIPTIONAL REGULATOR, RRF2 FAMILY"/>
    <property type="match status" value="1"/>
</dbReference>
<gene>
    <name evidence="1" type="ORF">AY555_07565</name>
</gene>
<dbReference type="NCBIfam" id="TIGR02944">
    <property type="entry name" value="suf_reg_Xantho"/>
    <property type="match status" value="1"/>
</dbReference>
<dbReference type="InterPro" id="IPR036388">
    <property type="entry name" value="WH-like_DNA-bd_sf"/>
</dbReference>
<evidence type="ECO:0000313" key="1">
    <source>
        <dbReference type="EMBL" id="AMW35056.1"/>
    </source>
</evidence>
<dbReference type="GO" id="GO:0005829">
    <property type="term" value="C:cytosol"/>
    <property type="evidence" value="ECO:0007669"/>
    <property type="project" value="TreeGrafter"/>
</dbReference>
<dbReference type="STRING" id="1549855.AY555_07565"/>
<protein>
    <submittedName>
        <fullName evidence="1">Rrf2 family transcriptional regulator</fullName>
    </submittedName>
</protein>
<dbReference type="InterPro" id="IPR036390">
    <property type="entry name" value="WH_DNA-bd_sf"/>
</dbReference>
<dbReference type="InterPro" id="IPR000944">
    <property type="entry name" value="Tscrpt_reg_Rrf2"/>
</dbReference>
<dbReference type="SUPFAM" id="SSF46785">
    <property type="entry name" value="Winged helix' DNA-binding domain"/>
    <property type="match status" value="1"/>
</dbReference>
<dbReference type="PANTHER" id="PTHR33221:SF2">
    <property type="entry name" value="TRANSCRIPTIONAL REGULATOR"/>
    <property type="match status" value="1"/>
</dbReference>
<dbReference type="InterPro" id="IPR014290">
    <property type="entry name" value="SUF_FeS_clus_asmbl_reg"/>
</dbReference>
<evidence type="ECO:0000313" key="2">
    <source>
        <dbReference type="Proteomes" id="UP000076066"/>
    </source>
</evidence>
<proteinExistence type="predicted"/>
<sequence>MLRINKLTDYAVVLLVYMVKAGGRHSAQQVAGETGIPMPTVAKILKTLTREGLVVSTRGVSGGYGLGRGAEQITVADIVQAVEGPIALTSCVDESPDGCGIGNLCPMNGHWNRVNGAVYRALSDVTLADMASDPLPFVPRTVTVA</sequence>
<dbReference type="Proteomes" id="UP000076066">
    <property type="component" value="Chromosome"/>
</dbReference>
<keyword evidence="2" id="KW-1185">Reference proteome</keyword>